<keyword evidence="1" id="KW-0812">Transmembrane</keyword>
<evidence type="ECO:0000313" key="3">
    <source>
        <dbReference type="Proteomes" id="UP000326565"/>
    </source>
</evidence>
<dbReference type="InterPro" id="IPR050327">
    <property type="entry name" value="Proton-linked_MCT"/>
</dbReference>
<dbReference type="InterPro" id="IPR036259">
    <property type="entry name" value="MFS_trans_sf"/>
</dbReference>
<dbReference type="OrthoDB" id="6499973at2759"/>
<dbReference type="EMBL" id="ML732209">
    <property type="protein sequence ID" value="KAB8074490.1"/>
    <property type="molecule type" value="Genomic_DNA"/>
</dbReference>
<keyword evidence="3" id="KW-1185">Reference proteome</keyword>
<organism evidence="2 3">
    <name type="scientific">Aspergillus leporis</name>
    <dbReference type="NCBI Taxonomy" id="41062"/>
    <lineage>
        <taxon>Eukaryota</taxon>
        <taxon>Fungi</taxon>
        <taxon>Dikarya</taxon>
        <taxon>Ascomycota</taxon>
        <taxon>Pezizomycotina</taxon>
        <taxon>Eurotiomycetes</taxon>
        <taxon>Eurotiomycetidae</taxon>
        <taxon>Eurotiales</taxon>
        <taxon>Aspergillaceae</taxon>
        <taxon>Aspergillus</taxon>
        <taxon>Aspergillus subgen. Circumdati</taxon>
    </lineage>
</organism>
<gene>
    <name evidence="2" type="ORF">BDV29DRAFT_156615</name>
</gene>
<protein>
    <recommendedName>
        <fullName evidence="4">Major facilitator superfamily domain-containing protein</fullName>
    </recommendedName>
</protein>
<dbReference type="PANTHER" id="PTHR11360:SF281">
    <property type="entry name" value="ASPYRIDONES EFFLUX PROTEIN APDF-RELATED"/>
    <property type="match status" value="1"/>
</dbReference>
<keyword evidence="1" id="KW-1133">Transmembrane helix</keyword>
<keyword evidence="1" id="KW-0472">Membrane</keyword>
<dbReference type="SUPFAM" id="SSF103473">
    <property type="entry name" value="MFS general substrate transporter"/>
    <property type="match status" value="1"/>
</dbReference>
<reference evidence="2 3" key="1">
    <citation type="submission" date="2019-04" db="EMBL/GenBank/DDBJ databases">
        <title>Friends and foes A comparative genomics study of 23 Aspergillus species from section Flavi.</title>
        <authorList>
            <consortium name="DOE Joint Genome Institute"/>
            <person name="Kjaerbolling I."/>
            <person name="Vesth T."/>
            <person name="Frisvad J.C."/>
            <person name="Nybo J.L."/>
            <person name="Theobald S."/>
            <person name="Kildgaard S."/>
            <person name="Isbrandt T."/>
            <person name="Kuo A."/>
            <person name="Sato A."/>
            <person name="Lyhne E.K."/>
            <person name="Kogle M.E."/>
            <person name="Wiebenga A."/>
            <person name="Kun R.S."/>
            <person name="Lubbers R.J."/>
            <person name="Makela M.R."/>
            <person name="Barry K."/>
            <person name="Chovatia M."/>
            <person name="Clum A."/>
            <person name="Daum C."/>
            <person name="Haridas S."/>
            <person name="He G."/>
            <person name="LaButti K."/>
            <person name="Lipzen A."/>
            <person name="Mondo S."/>
            <person name="Riley R."/>
            <person name="Salamov A."/>
            <person name="Simmons B.A."/>
            <person name="Magnuson J.K."/>
            <person name="Henrissat B."/>
            <person name="Mortensen U.H."/>
            <person name="Larsen T.O."/>
            <person name="Devries R.P."/>
            <person name="Grigoriev I.V."/>
            <person name="Machida M."/>
            <person name="Baker S.E."/>
            <person name="Andersen M.R."/>
        </authorList>
    </citation>
    <scope>NUCLEOTIDE SEQUENCE [LARGE SCALE GENOMIC DNA]</scope>
    <source>
        <strain evidence="2 3">CBS 151.66</strain>
    </source>
</reference>
<sequence length="110" mass="11827">MLILRILAYLTITSNAPKRRSCPPLLLRVWKSPTYTTQVAGIFLVMWTLFVPFFYIPSYTKNIGLTTDLSNYLISILNAASLFGRLAGGAIATTSATSTPSPIAPASAGS</sequence>
<dbReference type="AlphaFoldDB" id="A0A5N5X592"/>
<name>A0A5N5X592_9EURO</name>
<proteinExistence type="predicted"/>
<evidence type="ECO:0000313" key="2">
    <source>
        <dbReference type="EMBL" id="KAB8074490.1"/>
    </source>
</evidence>
<accession>A0A5N5X592</accession>
<evidence type="ECO:0000256" key="1">
    <source>
        <dbReference type="SAM" id="Phobius"/>
    </source>
</evidence>
<feature type="transmembrane region" description="Helical" evidence="1">
    <location>
        <begin position="35"/>
        <end position="56"/>
    </location>
</feature>
<evidence type="ECO:0008006" key="4">
    <source>
        <dbReference type="Google" id="ProtNLM"/>
    </source>
</evidence>
<dbReference type="PANTHER" id="PTHR11360">
    <property type="entry name" value="MONOCARBOXYLATE TRANSPORTER"/>
    <property type="match status" value="1"/>
</dbReference>
<dbReference type="Proteomes" id="UP000326565">
    <property type="component" value="Unassembled WGS sequence"/>
</dbReference>